<keyword evidence="2" id="KW-1185">Reference proteome</keyword>
<dbReference type="EnsemblMetazoa" id="XM_029492416.1">
    <property type="protein sequence ID" value="XP_029348276.1"/>
    <property type="gene ID" value="LOC107885865"/>
</dbReference>
<protein>
    <submittedName>
        <fullName evidence="1">Uncharacterized protein</fullName>
    </submittedName>
</protein>
<evidence type="ECO:0000313" key="1">
    <source>
        <dbReference type="EnsemblMetazoa" id="XP_029348276.1"/>
    </source>
</evidence>
<organism evidence="1 2">
    <name type="scientific">Acyrthosiphon pisum</name>
    <name type="common">Pea aphid</name>
    <dbReference type="NCBI Taxonomy" id="7029"/>
    <lineage>
        <taxon>Eukaryota</taxon>
        <taxon>Metazoa</taxon>
        <taxon>Ecdysozoa</taxon>
        <taxon>Arthropoda</taxon>
        <taxon>Hexapoda</taxon>
        <taxon>Insecta</taxon>
        <taxon>Pterygota</taxon>
        <taxon>Neoptera</taxon>
        <taxon>Paraneoptera</taxon>
        <taxon>Hemiptera</taxon>
        <taxon>Sternorrhyncha</taxon>
        <taxon>Aphidomorpha</taxon>
        <taxon>Aphidoidea</taxon>
        <taxon>Aphididae</taxon>
        <taxon>Macrosiphini</taxon>
        <taxon>Acyrthosiphon</taxon>
    </lineage>
</organism>
<dbReference type="RefSeq" id="XP_029348276.1">
    <property type="nucleotide sequence ID" value="XM_029492416.1"/>
</dbReference>
<dbReference type="KEGG" id="api:107885865"/>
<proteinExistence type="predicted"/>
<dbReference type="GeneID" id="107885865"/>
<dbReference type="Proteomes" id="UP000007819">
    <property type="component" value="Unassembled WGS sequence"/>
</dbReference>
<accession>A0A8R2NTW9</accession>
<reference evidence="1" key="2">
    <citation type="submission" date="2022-06" db="UniProtKB">
        <authorList>
            <consortium name="EnsemblMetazoa"/>
        </authorList>
    </citation>
    <scope>IDENTIFICATION</scope>
</reference>
<dbReference type="AlphaFoldDB" id="A0A8R2NTW9"/>
<name>A0A8R2NTW9_ACYPI</name>
<reference evidence="2" key="1">
    <citation type="submission" date="2010-06" db="EMBL/GenBank/DDBJ databases">
        <authorList>
            <person name="Jiang H."/>
            <person name="Abraham K."/>
            <person name="Ali S."/>
            <person name="Alsbrooks S.L."/>
            <person name="Anim B.N."/>
            <person name="Anosike U.S."/>
            <person name="Attaway T."/>
            <person name="Bandaranaike D.P."/>
            <person name="Battles P.K."/>
            <person name="Bell S.N."/>
            <person name="Bell A.V."/>
            <person name="Beltran B."/>
            <person name="Bickham C."/>
            <person name="Bustamante Y."/>
            <person name="Caleb T."/>
            <person name="Canada A."/>
            <person name="Cardenas V."/>
            <person name="Carter K."/>
            <person name="Chacko J."/>
            <person name="Chandrabose M.N."/>
            <person name="Chavez D."/>
            <person name="Chavez A."/>
            <person name="Chen L."/>
            <person name="Chu H.-S."/>
            <person name="Claassen K.J."/>
            <person name="Cockrell R."/>
            <person name="Collins M."/>
            <person name="Cooper J.A."/>
            <person name="Cree A."/>
            <person name="Curry S.M."/>
            <person name="Da Y."/>
            <person name="Dao M.D."/>
            <person name="Das B."/>
            <person name="Davila M.-L."/>
            <person name="Davy-Carroll L."/>
            <person name="Denson S."/>
            <person name="Dinh H."/>
            <person name="Ebong V.E."/>
            <person name="Edwards J.R."/>
            <person name="Egan A."/>
            <person name="El-Daye J."/>
            <person name="Escobedo L."/>
            <person name="Fernandez S."/>
            <person name="Fernando P.R."/>
            <person name="Flagg N."/>
            <person name="Forbes L.D."/>
            <person name="Fowler R.G."/>
            <person name="Fu Q."/>
            <person name="Gabisi R.A."/>
            <person name="Ganer J."/>
            <person name="Garbino Pronczuk A."/>
            <person name="Garcia R.M."/>
            <person name="Garner T."/>
            <person name="Garrett T.E."/>
            <person name="Gonzalez D.A."/>
            <person name="Hamid H."/>
            <person name="Hawkins E.S."/>
            <person name="Hirani K."/>
            <person name="Hogues M.E."/>
            <person name="Hollins B."/>
            <person name="Hsiao C.-H."/>
            <person name="Jabil R."/>
            <person name="James M.L."/>
            <person name="Jhangiani S.N."/>
            <person name="Johnson B."/>
            <person name="Johnson Q."/>
            <person name="Joshi V."/>
            <person name="Kalu J.B."/>
            <person name="Kam C."/>
            <person name="Kashfia A."/>
            <person name="Keebler J."/>
            <person name="Kisamo H."/>
            <person name="Kovar C.L."/>
            <person name="Lago L.A."/>
            <person name="Lai C.-Y."/>
            <person name="Laidlaw J."/>
            <person name="Lara F."/>
            <person name="Le T.-K."/>
            <person name="Lee S.L."/>
            <person name="Legall F.H."/>
            <person name="Lemon S.J."/>
            <person name="Lewis L.R."/>
            <person name="Li B."/>
            <person name="Liu Y."/>
            <person name="Liu Y.-S."/>
            <person name="Lopez J."/>
            <person name="Lozado R.J."/>
            <person name="Lu J."/>
            <person name="Madu R.C."/>
            <person name="Maheshwari M."/>
            <person name="Maheshwari R."/>
            <person name="Malloy K."/>
            <person name="Martinez E."/>
            <person name="Mathew T."/>
            <person name="Mercado I.C."/>
            <person name="Mercado C."/>
            <person name="Meyer B."/>
            <person name="Montgomery K."/>
            <person name="Morgan M.B."/>
            <person name="Munidasa M."/>
            <person name="Nazareth L.V."/>
            <person name="Nelson J."/>
            <person name="Ng B.M."/>
            <person name="Nguyen N.B."/>
            <person name="Nguyen P.Q."/>
            <person name="Nguyen T."/>
            <person name="Obregon M."/>
            <person name="Okwuonu G.O."/>
            <person name="Onwere C.G."/>
            <person name="Orozco G."/>
            <person name="Parra A."/>
            <person name="Patel S."/>
            <person name="Patil S."/>
            <person name="Perez A."/>
            <person name="Perez Y."/>
            <person name="Pham C."/>
            <person name="Primus E.L."/>
            <person name="Pu L.-L."/>
            <person name="Puazo M."/>
            <person name="Qin X."/>
            <person name="Quiroz J.B."/>
            <person name="Reese J."/>
            <person name="Richards S."/>
            <person name="Rives C.M."/>
            <person name="Robberts R."/>
            <person name="Ruiz S.J."/>
            <person name="Ruiz M.J."/>
            <person name="Santibanez J."/>
            <person name="Schneider B.W."/>
            <person name="Sisson I."/>
            <person name="Smith M."/>
            <person name="Sodergren E."/>
            <person name="Song X.-Z."/>
            <person name="Song B.B."/>
            <person name="Summersgill H."/>
            <person name="Thelus R."/>
            <person name="Thornton R.D."/>
            <person name="Trejos Z.Y."/>
            <person name="Usmani K."/>
            <person name="Vattathil S."/>
            <person name="Villasana D."/>
            <person name="Walker D.L."/>
            <person name="Wang S."/>
            <person name="Wang K."/>
            <person name="White C.S."/>
            <person name="Williams A.C."/>
            <person name="Williamson J."/>
            <person name="Wilson K."/>
            <person name="Woghiren I.O."/>
            <person name="Woodworth J.R."/>
            <person name="Worley K.C."/>
            <person name="Wright R.A."/>
            <person name="Wu W."/>
            <person name="Young L."/>
            <person name="Zhang L."/>
            <person name="Zhang J."/>
            <person name="Zhu Y."/>
            <person name="Muzny D.M."/>
            <person name="Weinstock G."/>
            <person name="Gibbs R.A."/>
        </authorList>
    </citation>
    <scope>NUCLEOTIDE SEQUENCE [LARGE SCALE GENOMIC DNA]</scope>
    <source>
        <strain evidence="2">LSR1</strain>
    </source>
</reference>
<sequence>MMLMKGGKTSEKWKSYPVRIIDKFDSYETAAAKEIEIFMSESENDEEMLRRGKRLKVDNKKYTQSFDFNDSSSSSQECVSMGVYKKATSEDNQISNNSTISCSKYTDIISTDYKTFCSAVESSLNF</sequence>
<evidence type="ECO:0000313" key="2">
    <source>
        <dbReference type="Proteomes" id="UP000007819"/>
    </source>
</evidence>